<sequence length="333" mass="35476">MPAPFVLVPRPGPSSGDGPGEPITLDPAFGDLAAHCADDRVTDLFVNGAAGLFVDRGAGTERIPSWAASEREVRELAVRLVGLGGRHLDDQAPCVDVRLGSGVRVHAVLAPVSTAGTALSVRIPRVRAADLDDLVALGAIDDAQRAWLTAAVLARANLLITGGTGTGKTTMLAAILAHVPEDERIVTIEDVAELRPRHPHHVSLEARQPNLEGIGGITVSRLVRESLRMRPDRLIVGECRGEEVRDLLTALNTGHDGGAGTLHASGLPDVPARMEALGALAGMDPPALARQAVSAFTFVLHLTRERTGRRRLDRVGRFVLERDRLAIEEVRPW</sequence>
<feature type="domain" description="Bacterial type II secretion system protein E" evidence="3">
    <location>
        <begin position="38"/>
        <end position="304"/>
    </location>
</feature>
<reference evidence="4 5" key="1">
    <citation type="submission" date="2023-07" db="EMBL/GenBank/DDBJ databases">
        <title>Sorghum-associated microbial communities from plants grown in Nebraska, USA.</title>
        <authorList>
            <person name="Schachtman D."/>
        </authorList>
    </citation>
    <scope>NUCLEOTIDE SEQUENCE [LARGE SCALE GENOMIC DNA]</scope>
    <source>
        <strain evidence="4 5">2980</strain>
    </source>
</reference>
<dbReference type="Gene3D" id="3.40.50.300">
    <property type="entry name" value="P-loop containing nucleotide triphosphate hydrolases"/>
    <property type="match status" value="1"/>
</dbReference>
<accession>A0ABU1SDM4</accession>
<evidence type="ECO:0000256" key="1">
    <source>
        <dbReference type="ARBA" id="ARBA00006611"/>
    </source>
</evidence>
<comment type="similarity">
    <text evidence="1">Belongs to the GSP E family.</text>
</comment>
<evidence type="ECO:0000313" key="5">
    <source>
        <dbReference type="Proteomes" id="UP001259347"/>
    </source>
</evidence>
<dbReference type="CDD" id="cd01130">
    <property type="entry name" value="VirB11-like_ATPase"/>
    <property type="match status" value="1"/>
</dbReference>
<dbReference type="InterPro" id="IPR050921">
    <property type="entry name" value="T4SS_GSP_E_ATPase"/>
</dbReference>
<evidence type="ECO:0000313" key="4">
    <source>
        <dbReference type="EMBL" id="MDR6867715.1"/>
    </source>
</evidence>
<dbReference type="Gene3D" id="3.30.450.90">
    <property type="match status" value="1"/>
</dbReference>
<dbReference type="InterPro" id="IPR027417">
    <property type="entry name" value="P-loop_NTPase"/>
</dbReference>
<dbReference type="SUPFAM" id="SSF52540">
    <property type="entry name" value="P-loop containing nucleoside triphosphate hydrolases"/>
    <property type="match status" value="1"/>
</dbReference>
<keyword evidence="5" id="KW-1185">Reference proteome</keyword>
<feature type="region of interest" description="Disordered" evidence="2">
    <location>
        <begin position="1"/>
        <end position="20"/>
    </location>
</feature>
<protein>
    <submittedName>
        <fullName evidence="4">Pilus assembly protein CpaF</fullName>
    </submittedName>
</protein>
<evidence type="ECO:0000259" key="3">
    <source>
        <dbReference type="Pfam" id="PF00437"/>
    </source>
</evidence>
<dbReference type="PANTHER" id="PTHR30486:SF6">
    <property type="entry name" value="TYPE IV PILUS RETRACTATION ATPASE PILT"/>
    <property type="match status" value="1"/>
</dbReference>
<dbReference type="Pfam" id="PF00437">
    <property type="entry name" value="T2SSE"/>
    <property type="match status" value="1"/>
</dbReference>
<dbReference type="EMBL" id="JAVDUM010000009">
    <property type="protein sequence ID" value="MDR6867715.1"/>
    <property type="molecule type" value="Genomic_DNA"/>
</dbReference>
<dbReference type="Proteomes" id="UP001259347">
    <property type="component" value="Unassembled WGS sequence"/>
</dbReference>
<dbReference type="InterPro" id="IPR001482">
    <property type="entry name" value="T2SS/T4SS_dom"/>
</dbReference>
<evidence type="ECO:0000256" key="2">
    <source>
        <dbReference type="SAM" id="MobiDB-lite"/>
    </source>
</evidence>
<dbReference type="RefSeq" id="WP_310020777.1">
    <property type="nucleotide sequence ID" value="NZ_JAVDUM010000009.1"/>
</dbReference>
<gene>
    <name evidence="4" type="ORF">J2Y69_002319</name>
</gene>
<comment type="caution">
    <text evidence="4">The sequence shown here is derived from an EMBL/GenBank/DDBJ whole genome shotgun (WGS) entry which is preliminary data.</text>
</comment>
<organism evidence="4 5">
    <name type="scientific">Microbacterium resistens</name>
    <dbReference type="NCBI Taxonomy" id="156977"/>
    <lineage>
        <taxon>Bacteria</taxon>
        <taxon>Bacillati</taxon>
        <taxon>Actinomycetota</taxon>
        <taxon>Actinomycetes</taxon>
        <taxon>Micrococcales</taxon>
        <taxon>Microbacteriaceae</taxon>
        <taxon>Microbacterium</taxon>
    </lineage>
</organism>
<name>A0ABU1SDM4_9MICO</name>
<dbReference type="NCBIfam" id="TIGR03819">
    <property type="entry name" value="heli_sec_ATPase"/>
    <property type="match status" value="1"/>
</dbReference>
<dbReference type="PANTHER" id="PTHR30486">
    <property type="entry name" value="TWITCHING MOTILITY PROTEIN PILT"/>
    <property type="match status" value="1"/>
</dbReference>
<dbReference type="InterPro" id="IPR022399">
    <property type="entry name" value="TadA-like_ATPase"/>
</dbReference>
<proteinExistence type="inferred from homology"/>